<dbReference type="GO" id="GO:0030145">
    <property type="term" value="F:manganese ion binding"/>
    <property type="evidence" value="ECO:0007669"/>
    <property type="project" value="UniProtKB-UniRule"/>
</dbReference>
<dbReference type="GO" id="GO:0008686">
    <property type="term" value="F:3,4-dihydroxy-2-butanone-4-phosphate synthase activity"/>
    <property type="evidence" value="ECO:0007669"/>
    <property type="project" value="UniProtKB-UniRule"/>
</dbReference>
<dbReference type="EC" id="4.1.99.12" evidence="18"/>
<evidence type="ECO:0000256" key="18">
    <source>
        <dbReference type="HAMAP-Rule" id="MF_00180"/>
    </source>
</evidence>
<feature type="active site" description="Nucleophile" evidence="17">
    <location>
        <position position="352"/>
    </location>
</feature>
<keyword evidence="8 18" id="KW-0479">Metal-binding</keyword>
<dbReference type="NCBIfam" id="NF001591">
    <property type="entry name" value="PRK00393.1"/>
    <property type="match status" value="1"/>
</dbReference>
<dbReference type="FunFam" id="3.90.870.10:FF:000001">
    <property type="entry name" value="Riboflavin biosynthesis protein RibBA"/>
    <property type="match status" value="1"/>
</dbReference>
<comment type="function">
    <text evidence="3 18">Catalyzes the conversion of D-ribulose 5-phosphate to formate and 3,4-dihydroxy-2-butanone 4-phosphate.</text>
</comment>
<sequence>MREVENAIAAIAAGRMVIVTDDADRENEGDLVAAADAITPEIVAFMATHGRGLICAPITAETAQRLELAPMTRRNTEAHGTAFTVSVDAVSGITTGISAADRARTIALLADPTTATDDLARPGHVFPLVADPDGVLGRVGHTEAGVDLARLAGRAPAAVICEILTPDGVCSRGEQLRELAAAHDLPVVSVAELVAYRRREPGARSTQVQRGATQAHRATAQVHRAAAAMLPTAAGAFRAVVFTDPAGTEHVALCHGLDSSDRFAGEEDVLVRVHSECLTGEAFGSLRCDCGPQLDDALAAVAARGRGAVVYLRGHEGRGTGLSAKVRAYALQEQGRDTVEANLDQGLPADARDYAAAAAILLDLGARNVRLKSNNPAKSAALALGGVTVRGHEPAPAPVGADNLAYLRTKSERMGHVLPWLPDVADPIDSAASRITSDDPATHERTPV</sequence>
<accession>A0A7M1SUI8</accession>
<keyword evidence="13 17" id="KW-0342">GTP-binding</keyword>
<dbReference type="GO" id="GO:0000287">
    <property type="term" value="F:magnesium ion binding"/>
    <property type="evidence" value="ECO:0007669"/>
    <property type="project" value="UniProtKB-UniRule"/>
</dbReference>
<dbReference type="HAMAP" id="MF_00179">
    <property type="entry name" value="RibA"/>
    <property type="match status" value="1"/>
</dbReference>
<dbReference type="Gene3D" id="3.40.50.10990">
    <property type="entry name" value="GTP cyclohydrolase II"/>
    <property type="match status" value="1"/>
</dbReference>
<evidence type="ECO:0000259" key="19">
    <source>
        <dbReference type="Pfam" id="PF00925"/>
    </source>
</evidence>
<dbReference type="GO" id="GO:0005829">
    <property type="term" value="C:cytosol"/>
    <property type="evidence" value="ECO:0007669"/>
    <property type="project" value="TreeGrafter"/>
</dbReference>
<organism evidence="20 21">
    <name type="scientific">Ruania alkalisoli</name>
    <dbReference type="NCBI Taxonomy" id="2779775"/>
    <lineage>
        <taxon>Bacteria</taxon>
        <taxon>Bacillati</taxon>
        <taxon>Actinomycetota</taxon>
        <taxon>Actinomycetes</taxon>
        <taxon>Micrococcales</taxon>
        <taxon>Ruaniaceae</taxon>
        <taxon>Ruania</taxon>
    </lineage>
</organism>
<dbReference type="InterPro" id="IPR032677">
    <property type="entry name" value="GTP_cyclohydro_II"/>
</dbReference>
<evidence type="ECO:0000256" key="13">
    <source>
        <dbReference type="ARBA" id="ARBA00023134"/>
    </source>
</evidence>
<evidence type="ECO:0000256" key="4">
    <source>
        <dbReference type="ARBA" id="ARBA00004853"/>
    </source>
</evidence>
<dbReference type="InterPro" id="IPR036144">
    <property type="entry name" value="RibA-like_sf"/>
</dbReference>
<comment type="cofactor">
    <cofactor evidence="18">
        <name>Mg(2+)</name>
        <dbReference type="ChEBI" id="CHEBI:18420"/>
    </cofactor>
    <cofactor evidence="18">
        <name>Mn(2+)</name>
        <dbReference type="ChEBI" id="CHEBI:29035"/>
    </cofactor>
    <text evidence="18">Binds 2 divalent metal cations per subunit. Magnesium or manganese.</text>
</comment>
<feature type="binding site" evidence="17">
    <location>
        <position position="338"/>
    </location>
    <ligand>
        <name>GTP</name>
        <dbReference type="ChEBI" id="CHEBI:37565"/>
    </ligand>
</feature>
<keyword evidence="15 18" id="KW-0456">Lyase</keyword>
<feature type="binding site" evidence="18">
    <location>
        <position position="30"/>
    </location>
    <ligand>
        <name>D-ribulose 5-phosphate</name>
        <dbReference type="ChEBI" id="CHEBI:58121"/>
    </ligand>
</feature>
<evidence type="ECO:0000313" key="21">
    <source>
        <dbReference type="Proteomes" id="UP000593758"/>
    </source>
</evidence>
<evidence type="ECO:0000256" key="9">
    <source>
        <dbReference type="ARBA" id="ARBA00022741"/>
    </source>
</evidence>
<evidence type="ECO:0000256" key="12">
    <source>
        <dbReference type="ARBA" id="ARBA00022842"/>
    </source>
</evidence>
<dbReference type="KEGG" id="halt:IM660_02670"/>
<feature type="binding site" evidence="17">
    <location>
        <position position="373"/>
    </location>
    <ligand>
        <name>GTP</name>
        <dbReference type="ChEBI" id="CHEBI:37565"/>
    </ligand>
</feature>
<feature type="site" description="Essential for catalytic activity" evidence="18">
    <location>
        <position position="124"/>
    </location>
</feature>
<comment type="catalytic activity">
    <reaction evidence="16 17">
        <text>GTP + 4 H2O = 2,5-diamino-6-hydroxy-4-(5-phosphoribosylamino)-pyrimidine + formate + 2 phosphate + 3 H(+)</text>
        <dbReference type="Rhea" id="RHEA:23704"/>
        <dbReference type="ChEBI" id="CHEBI:15377"/>
        <dbReference type="ChEBI" id="CHEBI:15378"/>
        <dbReference type="ChEBI" id="CHEBI:15740"/>
        <dbReference type="ChEBI" id="CHEBI:37565"/>
        <dbReference type="ChEBI" id="CHEBI:43474"/>
        <dbReference type="ChEBI" id="CHEBI:58614"/>
        <dbReference type="EC" id="3.5.4.25"/>
    </reaction>
</comment>
<dbReference type="RefSeq" id="WP_193497893.1">
    <property type="nucleotide sequence ID" value="NZ_CP063169.1"/>
</dbReference>
<evidence type="ECO:0000256" key="2">
    <source>
        <dbReference type="ARBA" id="ARBA00001936"/>
    </source>
</evidence>
<dbReference type="SUPFAM" id="SSF55821">
    <property type="entry name" value="YrdC/RibB"/>
    <property type="match status" value="1"/>
</dbReference>
<comment type="cofactor">
    <cofactor evidence="17">
        <name>Zn(2+)</name>
        <dbReference type="ChEBI" id="CHEBI:29105"/>
    </cofactor>
    <text evidence="17">Binds 1 zinc ion per subunit.</text>
</comment>
<comment type="similarity">
    <text evidence="17">Belongs to the GTP cyclohydrolase II family.</text>
</comment>
<comment type="similarity">
    <text evidence="6">In the N-terminal section; belongs to the DHBP synthase family.</text>
</comment>
<keyword evidence="9 17" id="KW-0547">Nucleotide-binding</keyword>
<comment type="catalytic activity">
    <reaction evidence="1 18">
        <text>D-ribulose 5-phosphate = (2S)-2-hydroxy-3-oxobutyl phosphate + formate + H(+)</text>
        <dbReference type="Rhea" id="RHEA:18457"/>
        <dbReference type="ChEBI" id="CHEBI:15378"/>
        <dbReference type="ChEBI" id="CHEBI:15740"/>
        <dbReference type="ChEBI" id="CHEBI:58121"/>
        <dbReference type="ChEBI" id="CHEBI:58830"/>
        <dbReference type="EC" id="4.1.99.12"/>
    </reaction>
</comment>
<dbReference type="GO" id="GO:0009231">
    <property type="term" value="P:riboflavin biosynthetic process"/>
    <property type="evidence" value="ECO:0007669"/>
    <property type="project" value="UniProtKB-UniRule"/>
</dbReference>
<dbReference type="InterPro" id="IPR000422">
    <property type="entry name" value="DHBP_synthase_RibB"/>
</dbReference>
<comment type="similarity">
    <text evidence="18">Belongs to the DHBP synthase family.</text>
</comment>
<feature type="binding site" evidence="18">
    <location>
        <position position="141"/>
    </location>
    <ligand>
        <name>Mg(2+)</name>
        <dbReference type="ChEBI" id="CHEBI:18420"/>
        <label>2</label>
    </ligand>
</feature>
<protein>
    <recommendedName>
        <fullName evidence="17 18">Multifunctional fusion protein</fullName>
    </recommendedName>
    <domain>
        <recommendedName>
            <fullName evidence="17">GTP cyclohydrolase-2</fullName>
            <ecNumber evidence="17">3.5.4.25</ecNumber>
        </recommendedName>
        <alternativeName>
            <fullName evidence="17">GTP cyclohydrolase II</fullName>
        </alternativeName>
    </domain>
    <domain>
        <recommendedName>
            <fullName evidence="18">3,4-dihydroxy-2-butanone 4-phosphate synthase</fullName>
            <shortName evidence="18">DHBP synthase</shortName>
            <ecNumber evidence="18">4.1.99.12</ecNumber>
        </recommendedName>
    </domain>
</protein>
<dbReference type="Pfam" id="PF00925">
    <property type="entry name" value="GTP_cyclohydro2"/>
    <property type="match status" value="1"/>
</dbReference>
<reference evidence="20 21" key="1">
    <citation type="submission" date="2020-10" db="EMBL/GenBank/DDBJ databases">
        <title>Haloactinobacterium sp. RN3S43, a bacterium isolated from saline soil.</title>
        <authorList>
            <person name="Sun J.-Q."/>
        </authorList>
    </citation>
    <scope>NUCLEOTIDE SEQUENCE [LARGE SCALE GENOMIC DNA]</scope>
    <source>
        <strain evidence="20 21">RN3S43</strain>
    </source>
</reference>
<feature type="site" description="Essential for catalytic activity" evidence="18">
    <location>
        <position position="162"/>
    </location>
</feature>
<dbReference type="GO" id="GO:0003935">
    <property type="term" value="F:GTP cyclohydrolase II activity"/>
    <property type="evidence" value="ECO:0007669"/>
    <property type="project" value="UniProtKB-UniRule"/>
</dbReference>
<comment type="subunit">
    <text evidence="18">Homodimer.</text>
</comment>
<evidence type="ECO:0000256" key="6">
    <source>
        <dbReference type="ARBA" id="ARBA00005520"/>
    </source>
</evidence>
<dbReference type="HAMAP" id="MF_00180">
    <property type="entry name" value="RibB"/>
    <property type="match status" value="1"/>
</dbReference>
<feature type="binding site" evidence="17">
    <location>
        <position position="290"/>
    </location>
    <ligand>
        <name>Zn(2+)</name>
        <dbReference type="ChEBI" id="CHEBI:29105"/>
        <note>catalytic</note>
    </ligand>
</feature>
<dbReference type="InterPro" id="IPR000926">
    <property type="entry name" value="RibA"/>
</dbReference>
<evidence type="ECO:0000256" key="11">
    <source>
        <dbReference type="ARBA" id="ARBA00022833"/>
    </source>
</evidence>
<gene>
    <name evidence="18 20" type="primary">ribB</name>
    <name evidence="17" type="synonym">ribA</name>
    <name evidence="20" type="ORF">IM660_02670</name>
</gene>
<dbReference type="PIRSF" id="PIRSF001259">
    <property type="entry name" value="RibA"/>
    <property type="match status" value="1"/>
</dbReference>
<feature type="binding site" evidence="17">
    <location>
        <begin position="272"/>
        <end position="276"/>
    </location>
    <ligand>
        <name>GTP</name>
        <dbReference type="ChEBI" id="CHEBI:37565"/>
    </ligand>
</feature>
<feature type="binding site" evidence="17">
    <location>
        <begin position="316"/>
        <end position="318"/>
    </location>
    <ligand>
        <name>GTP</name>
        <dbReference type="ChEBI" id="CHEBI:37565"/>
    </ligand>
</feature>
<dbReference type="SUPFAM" id="SSF142695">
    <property type="entry name" value="RibA-like"/>
    <property type="match status" value="1"/>
</dbReference>
<feature type="binding site" evidence="17">
    <location>
        <position position="378"/>
    </location>
    <ligand>
        <name>GTP</name>
        <dbReference type="ChEBI" id="CHEBI:37565"/>
    </ligand>
</feature>
<comment type="function">
    <text evidence="17">Catalyzes the conversion of GTP to 2,5-diamino-6-ribosylamino-4(3H)-pyrimidinone 5'-phosphate (DARP), formate and pyrophosphate.</text>
</comment>
<dbReference type="GO" id="GO:0005525">
    <property type="term" value="F:GTP binding"/>
    <property type="evidence" value="ECO:0007669"/>
    <property type="project" value="UniProtKB-KW"/>
</dbReference>
<feature type="binding site" evidence="18">
    <location>
        <position position="26"/>
    </location>
    <ligand>
        <name>Mg(2+)</name>
        <dbReference type="ChEBI" id="CHEBI:18420"/>
        <label>2</label>
    </ligand>
</feature>
<dbReference type="PANTHER" id="PTHR21327:SF18">
    <property type="entry name" value="3,4-DIHYDROXY-2-BUTANONE 4-PHOSPHATE SYNTHASE"/>
    <property type="match status" value="1"/>
</dbReference>
<dbReference type="EC" id="3.5.4.25" evidence="17"/>
<dbReference type="NCBIfam" id="TIGR00506">
    <property type="entry name" value="ribB"/>
    <property type="match status" value="1"/>
</dbReference>
<keyword evidence="7 18" id="KW-0686">Riboflavin biosynthesis</keyword>
<evidence type="ECO:0000256" key="8">
    <source>
        <dbReference type="ARBA" id="ARBA00022723"/>
    </source>
</evidence>
<evidence type="ECO:0000256" key="7">
    <source>
        <dbReference type="ARBA" id="ARBA00022619"/>
    </source>
</evidence>
<dbReference type="InterPro" id="IPR017945">
    <property type="entry name" value="DHBP_synth_RibB-like_a/b_dom"/>
</dbReference>
<evidence type="ECO:0000256" key="15">
    <source>
        <dbReference type="ARBA" id="ARBA00023239"/>
    </source>
</evidence>
<dbReference type="CDD" id="cd00641">
    <property type="entry name" value="GTP_cyclohydro2"/>
    <property type="match status" value="1"/>
</dbReference>
<dbReference type="PANTHER" id="PTHR21327">
    <property type="entry name" value="GTP CYCLOHYDROLASE II-RELATED"/>
    <property type="match status" value="1"/>
</dbReference>
<evidence type="ECO:0000256" key="1">
    <source>
        <dbReference type="ARBA" id="ARBA00000141"/>
    </source>
</evidence>
<feature type="binding site" evidence="17">
    <location>
        <position position="288"/>
    </location>
    <ligand>
        <name>Zn(2+)</name>
        <dbReference type="ChEBI" id="CHEBI:29105"/>
        <note>catalytic</note>
    </ligand>
</feature>
<evidence type="ECO:0000256" key="5">
    <source>
        <dbReference type="ARBA" id="ARBA00004904"/>
    </source>
</evidence>
<keyword evidence="10 17" id="KW-0378">Hydrolase</keyword>
<evidence type="ECO:0000256" key="17">
    <source>
        <dbReference type="HAMAP-Rule" id="MF_00179"/>
    </source>
</evidence>
<dbReference type="Pfam" id="PF00926">
    <property type="entry name" value="DHBP_synthase"/>
    <property type="match status" value="1"/>
</dbReference>
<proteinExistence type="inferred from homology"/>
<feature type="binding site" evidence="18">
    <location>
        <position position="26"/>
    </location>
    <ligand>
        <name>Mg(2+)</name>
        <dbReference type="ChEBI" id="CHEBI:18420"/>
        <label>1</label>
    </ligand>
</feature>
<evidence type="ECO:0000256" key="16">
    <source>
        <dbReference type="ARBA" id="ARBA00049295"/>
    </source>
</evidence>
<feature type="active site" description="Proton acceptor" evidence="17">
    <location>
        <position position="350"/>
    </location>
</feature>
<feature type="binding site" evidence="17">
    <location>
        <position position="293"/>
    </location>
    <ligand>
        <name>GTP</name>
        <dbReference type="ChEBI" id="CHEBI:37565"/>
    </ligand>
</feature>
<name>A0A7M1SUI8_9MICO</name>
<dbReference type="UniPathway" id="UPA00275">
    <property type="reaction ID" value="UER00399"/>
</dbReference>
<evidence type="ECO:0000256" key="3">
    <source>
        <dbReference type="ARBA" id="ARBA00002284"/>
    </source>
</evidence>
<feature type="binding site" evidence="18">
    <location>
        <begin position="25"/>
        <end position="26"/>
    </location>
    <ligand>
        <name>D-ribulose 5-phosphate</name>
        <dbReference type="ChEBI" id="CHEBI:58121"/>
    </ligand>
</feature>
<keyword evidence="11 17" id="KW-0862">Zinc</keyword>
<keyword evidence="14 18" id="KW-0464">Manganese</keyword>
<keyword evidence="21" id="KW-1185">Reference proteome</keyword>
<evidence type="ECO:0000313" key="20">
    <source>
        <dbReference type="EMBL" id="QOR71228.1"/>
    </source>
</evidence>
<comment type="pathway">
    <text evidence="4 17">Cofactor biosynthesis; riboflavin biosynthesis; 5-amino-6-(D-ribitylamino)uracil from GTP: step 1/4.</text>
</comment>
<dbReference type="Proteomes" id="UP000593758">
    <property type="component" value="Chromosome"/>
</dbReference>
<evidence type="ECO:0000256" key="10">
    <source>
        <dbReference type="ARBA" id="ARBA00022801"/>
    </source>
</evidence>
<keyword evidence="12 18" id="KW-0460">Magnesium</keyword>
<dbReference type="AlphaFoldDB" id="A0A7M1SUI8"/>
<dbReference type="GO" id="GO:0008270">
    <property type="term" value="F:zinc ion binding"/>
    <property type="evidence" value="ECO:0007669"/>
    <property type="project" value="UniProtKB-UniRule"/>
</dbReference>
<comment type="pathway">
    <text evidence="5 18">Cofactor biosynthesis; riboflavin biosynthesis; 2-hydroxy-3-oxobutyl phosphate from D-ribulose 5-phosphate: step 1/1.</text>
</comment>
<evidence type="ECO:0000256" key="14">
    <source>
        <dbReference type="ARBA" id="ARBA00023211"/>
    </source>
</evidence>
<feature type="domain" description="GTP cyclohydrolase II" evidence="19">
    <location>
        <begin position="224"/>
        <end position="392"/>
    </location>
</feature>
<feature type="binding site" evidence="18">
    <location>
        <begin position="138"/>
        <end position="142"/>
    </location>
    <ligand>
        <name>D-ribulose 5-phosphate</name>
        <dbReference type="ChEBI" id="CHEBI:58121"/>
    </ligand>
</feature>
<feature type="binding site" evidence="17">
    <location>
        <position position="277"/>
    </location>
    <ligand>
        <name>Zn(2+)</name>
        <dbReference type="ChEBI" id="CHEBI:29105"/>
        <note>catalytic</note>
    </ligand>
</feature>
<comment type="cofactor">
    <cofactor evidence="2">
        <name>Mn(2+)</name>
        <dbReference type="ChEBI" id="CHEBI:29035"/>
    </cofactor>
</comment>
<dbReference type="EMBL" id="CP063169">
    <property type="protein sequence ID" value="QOR71228.1"/>
    <property type="molecule type" value="Genomic_DNA"/>
</dbReference>
<dbReference type="Gene3D" id="3.90.870.10">
    <property type="entry name" value="DHBP synthase"/>
    <property type="match status" value="1"/>
</dbReference>